<accession>A0ABX0REW8</accession>
<comment type="caution">
    <text evidence="1">The sequence shown here is derived from an EMBL/GenBank/DDBJ whole genome shotgun (WGS) entry which is preliminary data.</text>
</comment>
<gene>
    <name evidence="1" type="ORF">F3J40_15250</name>
</gene>
<evidence type="ECO:0000313" key="2">
    <source>
        <dbReference type="Proteomes" id="UP001515683"/>
    </source>
</evidence>
<organism evidence="1 2">
    <name type="scientific">Candidatus Pantoea multigeneris</name>
    <dbReference type="NCBI Taxonomy" id="2608357"/>
    <lineage>
        <taxon>Bacteria</taxon>
        <taxon>Pseudomonadati</taxon>
        <taxon>Pseudomonadota</taxon>
        <taxon>Gammaproteobacteria</taxon>
        <taxon>Enterobacterales</taxon>
        <taxon>Erwiniaceae</taxon>
        <taxon>Pantoea</taxon>
    </lineage>
</organism>
<keyword evidence="2" id="KW-1185">Reference proteome</keyword>
<dbReference type="RefSeq" id="WP_167015915.1">
    <property type="nucleotide sequence ID" value="NZ_VWXF01000006.1"/>
</dbReference>
<dbReference type="Proteomes" id="UP001515683">
    <property type="component" value="Unassembled WGS sequence"/>
</dbReference>
<name>A0ABX0REW8_9GAMM</name>
<proteinExistence type="predicted"/>
<dbReference type="EMBL" id="VWXF01000006">
    <property type="protein sequence ID" value="NIF22952.1"/>
    <property type="molecule type" value="Genomic_DNA"/>
</dbReference>
<sequence length="109" mass="12248">MKLKLATNYAELSEKLDAIAKDDRVDNQEVISFAVEADKLANGLEITYKDQNLLTSLQKGVDDLSDQLQKIGIAVLKNKLSAEEKERVDKLVQFQLAQLIVNYNRVLGK</sequence>
<protein>
    <submittedName>
        <fullName evidence="1">Uncharacterized protein</fullName>
    </submittedName>
</protein>
<reference evidence="1 2" key="1">
    <citation type="journal article" date="2019" name="bioRxiv">
        <title>Bacteria contribute to plant secondary compound degradation in a generalist herbivore system.</title>
        <authorList>
            <person name="Francoeur C.B."/>
            <person name="Khadempour L."/>
            <person name="Moreira-Soto R.D."/>
            <person name="Gotting K."/>
            <person name="Book A.J."/>
            <person name="Pinto-Tomas A.A."/>
            <person name="Keefover-Ring K."/>
            <person name="Currie C.R."/>
        </authorList>
    </citation>
    <scope>NUCLEOTIDE SEQUENCE [LARGE SCALE GENOMIC DNA]</scope>
    <source>
        <strain evidence="1">Acro-835</strain>
    </source>
</reference>
<evidence type="ECO:0000313" key="1">
    <source>
        <dbReference type="EMBL" id="NIF22952.1"/>
    </source>
</evidence>